<keyword evidence="1" id="KW-0472">Membrane</keyword>
<name>A0AAQ3L217_9LILI</name>
<proteinExistence type="predicted"/>
<reference evidence="2 3" key="1">
    <citation type="submission" date="2023-10" db="EMBL/GenBank/DDBJ databases">
        <title>Chromosome-scale genome assembly provides insights into flower coloration mechanisms of Canna indica.</title>
        <authorList>
            <person name="Li C."/>
        </authorList>
    </citation>
    <scope>NUCLEOTIDE SEQUENCE [LARGE SCALE GENOMIC DNA]</scope>
    <source>
        <tissue evidence="2">Flower</tissue>
    </source>
</reference>
<keyword evidence="1" id="KW-1133">Transmembrane helix</keyword>
<feature type="transmembrane region" description="Helical" evidence="1">
    <location>
        <begin position="26"/>
        <end position="47"/>
    </location>
</feature>
<keyword evidence="1" id="KW-0812">Transmembrane</keyword>
<evidence type="ECO:0000313" key="3">
    <source>
        <dbReference type="Proteomes" id="UP001327560"/>
    </source>
</evidence>
<evidence type="ECO:0000313" key="2">
    <source>
        <dbReference type="EMBL" id="WOL19332.1"/>
    </source>
</evidence>
<dbReference type="EMBL" id="CP136898">
    <property type="protein sequence ID" value="WOL19332.1"/>
    <property type="molecule type" value="Genomic_DNA"/>
</dbReference>
<gene>
    <name evidence="2" type="ORF">Cni_G28130</name>
</gene>
<sequence>MDGKRFMGFDSGRNVSNGWFNEGRLFFARFCLLFLSCGVGLASNFWGRDIKVKRLEKKCRVLRVQRTAKQQLAVRHVEASPPSDRTITWSRIYR</sequence>
<evidence type="ECO:0000256" key="1">
    <source>
        <dbReference type="SAM" id="Phobius"/>
    </source>
</evidence>
<keyword evidence="3" id="KW-1185">Reference proteome</keyword>
<accession>A0AAQ3L217</accession>
<dbReference type="Proteomes" id="UP001327560">
    <property type="component" value="Chromosome 9"/>
</dbReference>
<evidence type="ECO:0008006" key="4">
    <source>
        <dbReference type="Google" id="ProtNLM"/>
    </source>
</evidence>
<organism evidence="2 3">
    <name type="scientific">Canna indica</name>
    <name type="common">Indian-shot</name>
    <dbReference type="NCBI Taxonomy" id="4628"/>
    <lineage>
        <taxon>Eukaryota</taxon>
        <taxon>Viridiplantae</taxon>
        <taxon>Streptophyta</taxon>
        <taxon>Embryophyta</taxon>
        <taxon>Tracheophyta</taxon>
        <taxon>Spermatophyta</taxon>
        <taxon>Magnoliopsida</taxon>
        <taxon>Liliopsida</taxon>
        <taxon>Zingiberales</taxon>
        <taxon>Cannaceae</taxon>
        <taxon>Canna</taxon>
    </lineage>
</organism>
<dbReference type="AlphaFoldDB" id="A0AAQ3L217"/>
<protein>
    <recommendedName>
        <fullName evidence="4">Transmembrane protein</fullName>
    </recommendedName>
</protein>